<accession>A0A0D5A3M5</accession>
<sequence>MSDQIEFSSFYKLLNSIKEGESEQISLLDEKIIEFKNGNNSKSFLDELGSLYLSIGITELYNFTNTKDLHKIGLIDKAGWETLSSTNQEELPVYLANKMIQYIKENKKVKEMSSKWNIKEGEIRKHITKMARYITEGIIDVIE</sequence>
<dbReference type="EMBL" id="KJ947871">
    <property type="protein sequence ID" value="AJW30895.1"/>
    <property type="molecule type" value="Genomic_DNA"/>
</dbReference>
<gene>
    <name evidence="1" type="ORF">FA03_0063</name>
</gene>
<dbReference type="AlphaFoldDB" id="A0A0D5A3M5"/>
<protein>
    <submittedName>
        <fullName evidence="1">Uncharacterized protein</fullName>
    </submittedName>
</protein>
<proteinExistence type="predicted"/>
<name>A0A0D5A3M5_PROMR</name>
<reference evidence="1" key="1">
    <citation type="submission" date="2014-06" db="EMBL/GenBank/DDBJ databases">
        <authorList>
            <person name="Berube P.M."/>
        </authorList>
    </citation>
    <scope>NUCLEOTIDE SEQUENCE</scope>
    <source>
        <strain evidence="1">P0903-H212</strain>
    </source>
</reference>
<organism evidence="1">
    <name type="scientific">Prochlorococcus marinus str. P0903-H212</name>
    <dbReference type="NCBI Taxonomy" id="1622208"/>
    <lineage>
        <taxon>Bacteria</taxon>
        <taxon>Bacillati</taxon>
        <taxon>Cyanobacteriota</taxon>
        <taxon>Cyanophyceae</taxon>
        <taxon>Synechococcales</taxon>
        <taxon>Prochlorococcaceae</taxon>
        <taxon>Prochlorococcus</taxon>
    </lineage>
</organism>
<evidence type="ECO:0000313" key="1">
    <source>
        <dbReference type="EMBL" id="AJW30895.1"/>
    </source>
</evidence>